<dbReference type="EMBL" id="KL250933">
    <property type="protein sequence ID" value="KGB37835.1"/>
    <property type="molecule type" value="Genomic_DNA"/>
</dbReference>
<organism evidence="1">
    <name type="scientific">Schistosoma haematobium</name>
    <name type="common">Blood fluke</name>
    <dbReference type="NCBI Taxonomy" id="6185"/>
    <lineage>
        <taxon>Eukaryota</taxon>
        <taxon>Metazoa</taxon>
        <taxon>Spiralia</taxon>
        <taxon>Lophotrochozoa</taxon>
        <taxon>Platyhelminthes</taxon>
        <taxon>Trematoda</taxon>
        <taxon>Digenea</taxon>
        <taxon>Strigeidida</taxon>
        <taxon>Schistosomatoidea</taxon>
        <taxon>Schistosomatidae</taxon>
        <taxon>Schistosoma</taxon>
    </lineage>
</organism>
<reference evidence="1" key="1">
    <citation type="journal article" date="2012" name="Nat. Genet.">
        <title>Whole-genome sequence of Schistosoma haematobium.</title>
        <authorList>
            <person name="Young N.D."/>
            <person name="Jex A.R."/>
            <person name="Li B."/>
            <person name="Liu S."/>
            <person name="Yang L."/>
            <person name="Xiong Z."/>
            <person name="Li Y."/>
            <person name="Cantacessi C."/>
            <person name="Hall R.S."/>
            <person name="Xu X."/>
            <person name="Chen F."/>
            <person name="Wu X."/>
            <person name="Zerlotini A."/>
            <person name="Oliveira G."/>
            <person name="Hofmann A."/>
            <person name="Zhang G."/>
            <person name="Fang X."/>
            <person name="Kang Y."/>
            <person name="Campbell B.E."/>
            <person name="Loukas A."/>
            <person name="Ranganathan S."/>
            <person name="Rollinson D."/>
            <person name="Rinaldi G."/>
            <person name="Brindley P.J."/>
            <person name="Yang H."/>
            <person name="Wang J."/>
            <person name="Wang J."/>
            <person name="Gasser R.B."/>
        </authorList>
    </citation>
    <scope>NUCLEOTIDE SEQUENCE [LARGE SCALE GENOMIC DNA]</scope>
</reference>
<gene>
    <name evidence="1" type="ORF">MS3_06197</name>
</gene>
<evidence type="ECO:0000313" key="1">
    <source>
        <dbReference type="EMBL" id="KGB37835.1"/>
    </source>
</evidence>
<sequence>MNVYCVRQQTFRHCGFKDCALQLSQTKDVNPHLILKWFANDLMNDNFNLTESTELPSQFDYYDILSEKNRNLTSLTLTKPETISQYMIKGYETVMYAKI</sequence>
<accession>A0A094ZSS7</accession>
<protein>
    <submittedName>
        <fullName evidence="1">Uncharacterized protein</fullName>
    </submittedName>
</protein>
<proteinExistence type="predicted"/>
<dbReference type="AlphaFoldDB" id="A0A094ZSS7"/>
<name>A0A094ZSS7_SCHHA</name>